<name>A0A1V9FWP2_9BACT</name>
<dbReference type="STRING" id="1703345.A3860_26100"/>
<evidence type="ECO:0000313" key="8">
    <source>
        <dbReference type="EMBL" id="OQP62789.1"/>
    </source>
</evidence>
<evidence type="ECO:0000259" key="6">
    <source>
        <dbReference type="Pfam" id="PF07980"/>
    </source>
</evidence>
<dbReference type="InterPro" id="IPR033985">
    <property type="entry name" value="SusD-like_N"/>
</dbReference>
<sequence length="493" mass="56289">MYRKFYIALFLMLLATGAGSCKKWLNLKPADGIVSDEFWKTKEQLAAAVNGIYASLLGNPAGVSDRTIGEYLFMWGELRADMVIPSSGASNNDIDIYNVNLLSTNTIVNWRAVYRTINYCNTVITLGPGVMKQDNTLSEQQLNAYLAEARTIRALMYFYLVRSFGDVPLKLSATTSDDQLEQLPKSKQAEVLDQIVSDLKEAEPVAVTTYGNKDFDKGRVTKYTVYALMADVYLWMDKYNDCITACDKVINSGKFGLITSRSFFYQIFGAGNSNESIFEFQYSKEALNPFYPLFLTNKRRYQAADAVMEDIYTVDYSNADSIDYRADNASVQSSNNAIIKFIWDASADNSYNHWIVYRYADILLMKAEALNQIGQGPEAVKIVYAIRQRGHALAATDHQPDANSVDQVTDFILEERAREFAFEGKRWYDLLRNAKRNNYERLDILLQMVTTAAPPERQQSALNKYKDFNSHYFPIYYYELNTDKNLEQNPFYQ</sequence>
<reference evidence="8 9" key="1">
    <citation type="submission" date="2016-03" db="EMBL/GenBank/DDBJ databases">
        <title>Niastella vici sp. nov., isolated from farmland soil.</title>
        <authorList>
            <person name="Chen L."/>
            <person name="Wang D."/>
            <person name="Yang S."/>
            <person name="Wang G."/>
        </authorList>
    </citation>
    <scope>NUCLEOTIDE SEQUENCE [LARGE SCALE GENOMIC DNA]</scope>
    <source>
        <strain evidence="8 9">DJ57</strain>
    </source>
</reference>
<dbReference type="SUPFAM" id="SSF48452">
    <property type="entry name" value="TPR-like"/>
    <property type="match status" value="1"/>
</dbReference>
<evidence type="ECO:0000256" key="2">
    <source>
        <dbReference type="ARBA" id="ARBA00006275"/>
    </source>
</evidence>
<keyword evidence="4" id="KW-0472">Membrane</keyword>
<evidence type="ECO:0000256" key="4">
    <source>
        <dbReference type="ARBA" id="ARBA00023136"/>
    </source>
</evidence>
<feature type="domain" description="SusD-like N-terminal" evidence="7">
    <location>
        <begin position="86"/>
        <end position="234"/>
    </location>
</feature>
<evidence type="ECO:0000259" key="7">
    <source>
        <dbReference type="Pfam" id="PF14322"/>
    </source>
</evidence>
<comment type="subcellular location">
    <subcellularLocation>
        <location evidence="1">Cell outer membrane</location>
    </subcellularLocation>
</comment>
<keyword evidence="5" id="KW-0998">Cell outer membrane</keyword>
<dbReference type="OrthoDB" id="1035036at2"/>
<gene>
    <name evidence="8" type="ORF">A3860_26100</name>
</gene>
<feature type="domain" description="RagB/SusD" evidence="6">
    <location>
        <begin position="346"/>
        <end position="492"/>
    </location>
</feature>
<dbReference type="CDD" id="cd08977">
    <property type="entry name" value="SusD"/>
    <property type="match status" value="1"/>
</dbReference>
<keyword evidence="3" id="KW-0732">Signal</keyword>
<dbReference type="InterPro" id="IPR011990">
    <property type="entry name" value="TPR-like_helical_dom_sf"/>
</dbReference>
<dbReference type="PROSITE" id="PS51257">
    <property type="entry name" value="PROKAR_LIPOPROTEIN"/>
    <property type="match status" value="1"/>
</dbReference>
<dbReference type="Pfam" id="PF14322">
    <property type="entry name" value="SusD-like_3"/>
    <property type="match status" value="1"/>
</dbReference>
<keyword evidence="9" id="KW-1185">Reference proteome</keyword>
<comment type="similarity">
    <text evidence="2">Belongs to the SusD family.</text>
</comment>
<dbReference type="Gene3D" id="1.25.40.390">
    <property type="match status" value="1"/>
</dbReference>
<organism evidence="8 9">
    <name type="scientific">Niastella vici</name>
    <dbReference type="NCBI Taxonomy" id="1703345"/>
    <lineage>
        <taxon>Bacteria</taxon>
        <taxon>Pseudomonadati</taxon>
        <taxon>Bacteroidota</taxon>
        <taxon>Chitinophagia</taxon>
        <taxon>Chitinophagales</taxon>
        <taxon>Chitinophagaceae</taxon>
        <taxon>Niastella</taxon>
    </lineage>
</organism>
<proteinExistence type="inferred from homology"/>
<evidence type="ECO:0000256" key="1">
    <source>
        <dbReference type="ARBA" id="ARBA00004442"/>
    </source>
</evidence>
<dbReference type="InterPro" id="IPR012944">
    <property type="entry name" value="SusD_RagB_dom"/>
</dbReference>
<dbReference type="Proteomes" id="UP000192796">
    <property type="component" value="Unassembled WGS sequence"/>
</dbReference>
<evidence type="ECO:0000256" key="3">
    <source>
        <dbReference type="ARBA" id="ARBA00022729"/>
    </source>
</evidence>
<accession>A0A1V9FWP2</accession>
<dbReference type="RefSeq" id="WP_081148153.1">
    <property type="nucleotide sequence ID" value="NZ_LVYD01000048.1"/>
</dbReference>
<comment type="caution">
    <text evidence="8">The sequence shown here is derived from an EMBL/GenBank/DDBJ whole genome shotgun (WGS) entry which is preliminary data.</text>
</comment>
<dbReference type="AlphaFoldDB" id="A0A1V9FWP2"/>
<dbReference type="GO" id="GO:0009279">
    <property type="term" value="C:cell outer membrane"/>
    <property type="evidence" value="ECO:0007669"/>
    <property type="project" value="UniProtKB-SubCell"/>
</dbReference>
<evidence type="ECO:0000256" key="5">
    <source>
        <dbReference type="ARBA" id="ARBA00023237"/>
    </source>
</evidence>
<dbReference type="Pfam" id="PF07980">
    <property type="entry name" value="SusD_RagB"/>
    <property type="match status" value="1"/>
</dbReference>
<dbReference type="EMBL" id="LVYD01000048">
    <property type="protein sequence ID" value="OQP62789.1"/>
    <property type="molecule type" value="Genomic_DNA"/>
</dbReference>
<evidence type="ECO:0000313" key="9">
    <source>
        <dbReference type="Proteomes" id="UP000192796"/>
    </source>
</evidence>
<evidence type="ECO:0008006" key="10">
    <source>
        <dbReference type="Google" id="ProtNLM"/>
    </source>
</evidence>
<protein>
    <recommendedName>
        <fullName evidence="10">Carbohydrate-binding protein SusD</fullName>
    </recommendedName>
</protein>